<accession>A0A067RIL2</accession>
<dbReference type="eggNOG" id="ENOG502S1XY">
    <property type="taxonomic scope" value="Eukaryota"/>
</dbReference>
<dbReference type="Pfam" id="PF12736">
    <property type="entry name" value="CABIT"/>
    <property type="match status" value="1"/>
</dbReference>
<evidence type="ECO:0000259" key="2">
    <source>
        <dbReference type="Pfam" id="PF12736"/>
    </source>
</evidence>
<feature type="region of interest" description="Disordered" evidence="1">
    <location>
        <begin position="43"/>
        <end position="64"/>
    </location>
</feature>
<evidence type="ECO:0000313" key="3">
    <source>
        <dbReference type="EMBL" id="KDR20285.1"/>
    </source>
</evidence>
<feature type="compositionally biased region" description="Low complexity" evidence="1">
    <location>
        <begin position="1"/>
        <end position="18"/>
    </location>
</feature>
<dbReference type="InterPro" id="IPR025946">
    <property type="entry name" value="CABIT_dom"/>
</dbReference>
<feature type="compositionally biased region" description="Acidic residues" evidence="1">
    <location>
        <begin position="653"/>
        <end position="663"/>
    </location>
</feature>
<dbReference type="EMBL" id="KK852611">
    <property type="protein sequence ID" value="KDR20285.1"/>
    <property type="molecule type" value="Genomic_DNA"/>
</dbReference>
<sequence length="663" mass="74106">MSSEISTRSVRSNNSSSSAGGRLQSLLPSNQHSSVQLSVKYSSSLEHASHQKENGVRRSATSSSLERLTPRQFLDKYSLPRVVRVVTPSGDGGDGEADGEQRRMLLGPLAEPLLLFRQYKSTKVQARSLQTAKLWKTVGPSLVIPDSYQGWFSLLTPQGQLVAQCYSTVQQLITSKITRFLTKLEVAAYKLNDNRDVIHESVRKRLQYTKTIIPAGHILKLLAVFEDVSSTQNNGLSNKRLSLPLIGRSHSNTRYAQCLNHKMQMVFVPLSTTGQFFEVSVGRAGVEAAHAPLYLLPQLLRDNRLPAKVHLVSGPQPAPLPVGFTGSLLLEAFQEEDVILACTLPHDTITISRTGSNHFANTSSVTSSQPKLLEMDADSRFFLSRPLFHHEVESRLFKSPLLQTALAFCRDRGDFWRRQIKVTHHIFPSQRDVAAEPAGKKSTTQQQATQEGQEKMRKTKNKSRRTTKKSSSFTYTPSSSRAANSTTRDLSVASQCNYRNAISQQRTELCTQETRDAERVLHSFTASSICRHKNESRLHECSYSDRNDPEAKNTTVPQLYCSIQNRDLPSIVDDLPYSHVADAVGDIDKCEEENIYAEICECDTKENGRIKPKYYYLKTSSERVREDYYYVQLEGGSDGTFSGTLSSSNPSSPDDDTNYDTVC</sequence>
<feature type="compositionally biased region" description="Basic residues" evidence="1">
    <location>
        <begin position="457"/>
        <end position="468"/>
    </location>
</feature>
<reference evidence="3 4" key="1">
    <citation type="journal article" date="2014" name="Nat. Commun.">
        <title>Molecular traces of alternative social organization in a termite genome.</title>
        <authorList>
            <person name="Terrapon N."/>
            <person name="Li C."/>
            <person name="Robertson H.M."/>
            <person name="Ji L."/>
            <person name="Meng X."/>
            <person name="Booth W."/>
            <person name="Chen Z."/>
            <person name="Childers C.P."/>
            <person name="Glastad K.M."/>
            <person name="Gokhale K."/>
            <person name="Gowin J."/>
            <person name="Gronenberg W."/>
            <person name="Hermansen R.A."/>
            <person name="Hu H."/>
            <person name="Hunt B.G."/>
            <person name="Huylmans A.K."/>
            <person name="Khalil S.M."/>
            <person name="Mitchell R.D."/>
            <person name="Munoz-Torres M.C."/>
            <person name="Mustard J.A."/>
            <person name="Pan H."/>
            <person name="Reese J.T."/>
            <person name="Scharf M.E."/>
            <person name="Sun F."/>
            <person name="Vogel H."/>
            <person name="Xiao J."/>
            <person name="Yang W."/>
            <person name="Yang Z."/>
            <person name="Yang Z."/>
            <person name="Zhou J."/>
            <person name="Zhu J."/>
            <person name="Brent C.S."/>
            <person name="Elsik C.G."/>
            <person name="Goodisman M.A."/>
            <person name="Liberles D.A."/>
            <person name="Roe R.M."/>
            <person name="Vargo E.L."/>
            <person name="Vilcinskas A."/>
            <person name="Wang J."/>
            <person name="Bornberg-Bauer E."/>
            <person name="Korb J."/>
            <person name="Zhang G."/>
            <person name="Liebig J."/>
        </authorList>
    </citation>
    <scope>NUCLEOTIDE SEQUENCE [LARGE SCALE GENOMIC DNA]</scope>
    <source>
        <tissue evidence="3">Whole organism</tissue>
    </source>
</reference>
<feature type="compositionally biased region" description="Basic and acidic residues" evidence="1">
    <location>
        <begin position="47"/>
        <end position="56"/>
    </location>
</feature>
<dbReference type="STRING" id="136037.A0A067RIL2"/>
<name>A0A067RIL2_ZOONE</name>
<gene>
    <name evidence="3" type="ORF">L798_05070</name>
</gene>
<keyword evidence="4" id="KW-1185">Reference proteome</keyword>
<feature type="region of interest" description="Disordered" evidence="1">
    <location>
        <begin position="428"/>
        <end position="490"/>
    </location>
</feature>
<evidence type="ECO:0000313" key="4">
    <source>
        <dbReference type="Proteomes" id="UP000027135"/>
    </source>
</evidence>
<feature type="compositionally biased region" description="Low complexity" evidence="1">
    <location>
        <begin position="469"/>
        <end position="481"/>
    </location>
</feature>
<feature type="region of interest" description="Disordered" evidence="1">
    <location>
        <begin position="1"/>
        <end position="31"/>
    </location>
</feature>
<dbReference type="AlphaFoldDB" id="A0A067RIL2"/>
<dbReference type="InParanoid" id="A0A067RIL2"/>
<feature type="region of interest" description="Disordered" evidence="1">
    <location>
        <begin position="640"/>
        <end position="663"/>
    </location>
</feature>
<protein>
    <recommendedName>
        <fullName evidence="2">CABIT domain-containing protein</fullName>
    </recommendedName>
</protein>
<dbReference type="Proteomes" id="UP000027135">
    <property type="component" value="Unassembled WGS sequence"/>
</dbReference>
<organism evidence="3 4">
    <name type="scientific">Zootermopsis nevadensis</name>
    <name type="common">Dampwood termite</name>
    <dbReference type="NCBI Taxonomy" id="136037"/>
    <lineage>
        <taxon>Eukaryota</taxon>
        <taxon>Metazoa</taxon>
        <taxon>Ecdysozoa</taxon>
        <taxon>Arthropoda</taxon>
        <taxon>Hexapoda</taxon>
        <taxon>Insecta</taxon>
        <taxon>Pterygota</taxon>
        <taxon>Neoptera</taxon>
        <taxon>Polyneoptera</taxon>
        <taxon>Dictyoptera</taxon>
        <taxon>Blattodea</taxon>
        <taxon>Blattoidea</taxon>
        <taxon>Termitoidae</taxon>
        <taxon>Termopsidae</taxon>
        <taxon>Zootermopsis</taxon>
    </lineage>
</organism>
<proteinExistence type="predicted"/>
<evidence type="ECO:0000256" key="1">
    <source>
        <dbReference type="SAM" id="MobiDB-lite"/>
    </source>
</evidence>
<feature type="domain" description="CABIT" evidence="2">
    <location>
        <begin position="110"/>
        <end position="349"/>
    </location>
</feature>